<evidence type="ECO:0000313" key="3">
    <source>
        <dbReference type="Proteomes" id="UP000595140"/>
    </source>
</evidence>
<keyword evidence="3" id="KW-1185">Reference proteome</keyword>
<accession>A0A484KL97</accession>
<evidence type="ECO:0000313" key="2">
    <source>
        <dbReference type="EMBL" id="VFQ66731.1"/>
    </source>
</evidence>
<feature type="region of interest" description="Disordered" evidence="1">
    <location>
        <begin position="156"/>
        <end position="209"/>
    </location>
</feature>
<organism evidence="2 3">
    <name type="scientific">Cuscuta campestris</name>
    <dbReference type="NCBI Taxonomy" id="132261"/>
    <lineage>
        <taxon>Eukaryota</taxon>
        <taxon>Viridiplantae</taxon>
        <taxon>Streptophyta</taxon>
        <taxon>Embryophyta</taxon>
        <taxon>Tracheophyta</taxon>
        <taxon>Spermatophyta</taxon>
        <taxon>Magnoliopsida</taxon>
        <taxon>eudicotyledons</taxon>
        <taxon>Gunneridae</taxon>
        <taxon>Pentapetalae</taxon>
        <taxon>asterids</taxon>
        <taxon>lamiids</taxon>
        <taxon>Solanales</taxon>
        <taxon>Convolvulaceae</taxon>
        <taxon>Cuscuteae</taxon>
        <taxon>Cuscuta</taxon>
        <taxon>Cuscuta subgen. Grammica</taxon>
        <taxon>Cuscuta sect. Cleistogrammica</taxon>
    </lineage>
</organism>
<evidence type="ECO:0000256" key="1">
    <source>
        <dbReference type="SAM" id="MobiDB-lite"/>
    </source>
</evidence>
<dbReference type="Proteomes" id="UP000595140">
    <property type="component" value="Unassembled WGS sequence"/>
</dbReference>
<feature type="region of interest" description="Disordered" evidence="1">
    <location>
        <begin position="59"/>
        <end position="84"/>
    </location>
</feature>
<proteinExistence type="predicted"/>
<dbReference type="AlphaFoldDB" id="A0A484KL97"/>
<reference evidence="2 3" key="1">
    <citation type="submission" date="2018-04" db="EMBL/GenBank/DDBJ databases">
        <authorList>
            <person name="Vogel A."/>
        </authorList>
    </citation>
    <scope>NUCLEOTIDE SEQUENCE [LARGE SCALE GENOMIC DNA]</scope>
</reference>
<sequence>MNEQPIVRRRECGGTLLDPFQVGGQCSVNERPEVLQQNRRKGQSSSFQKRAVAQAYLDALRDGPQPSERRRRSQDVSGDEPRVGLRLAHGPRHQLRRVRRLVVEYRQRIARPLCDRREHEVRERRRVRHPVRRAGGAERLRVALQLPAVRRQEQRVRVGPVPEPLQRRDDGSELEAADGGLAGGVRQQIPQLPPLLRNGGPQRGQSRRS</sequence>
<protein>
    <submittedName>
        <fullName evidence="2">Uncharacterized protein</fullName>
    </submittedName>
</protein>
<gene>
    <name evidence="2" type="ORF">CCAM_LOCUS8507</name>
</gene>
<name>A0A484KL97_9ASTE</name>
<dbReference type="EMBL" id="OOIL02000559">
    <property type="protein sequence ID" value="VFQ66731.1"/>
    <property type="molecule type" value="Genomic_DNA"/>
</dbReference>